<comment type="catalytic activity">
    <reaction evidence="5">
        <text>GDP-beta-L-fucose + NADP(+) = GDP-4-dehydro-alpha-D-rhamnose + NADPH + H(+)</text>
        <dbReference type="Rhea" id="RHEA:18885"/>
        <dbReference type="ChEBI" id="CHEBI:15378"/>
        <dbReference type="ChEBI" id="CHEBI:57273"/>
        <dbReference type="ChEBI" id="CHEBI:57783"/>
        <dbReference type="ChEBI" id="CHEBI:57964"/>
        <dbReference type="ChEBI" id="CHEBI:58349"/>
        <dbReference type="EC" id="1.1.1.271"/>
    </reaction>
</comment>
<dbReference type="Gene3D" id="3.40.50.720">
    <property type="entry name" value="NAD(P)-binding Rossmann-like Domain"/>
    <property type="match status" value="1"/>
</dbReference>
<dbReference type="EC" id="1.1.1.271" evidence="5"/>
<evidence type="ECO:0000256" key="2">
    <source>
        <dbReference type="ARBA" id="ARBA00022857"/>
    </source>
</evidence>
<dbReference type="GO" id="GO:0070401">
    <property type="term" value="F:NADP+ binding"/>
    <property type="evidence" value="ECO:0007669"/>
    <property type="project" value="UniProtKB-UniRule"/>
</dbReference>
<evidence type="ECO:0000259" key="6">
    <source>
        <dbReference type="Pfam" id="PF01370"/>
    </source>
</evidence>
<dbReference type="Pfam" id="PF01370">
    <property type="entry name" value="Epimerase"/>
    <property type="match status" value="1"/>
</dbReference>
<dbReference type="AlphaFoldDB" id="A0A0F7VQC6"/>
<dbReference type="UniPathway" id="UPA00128">
    <property type="reaction ID" value="UER00191"/>
</dbReference>
<gene>
    <name evidence="7" type="primary">sle_01650</name>
    <name evidence="5" type="synonym">fcl</name>
</gene>
<dbReference type="PANTHER" id="PTHR43238">
    <property type="entry name" value="GDP-L-FUCOSE SYNTHASE"/>
    <property type="match status" value="1"/>
</dbReference>
<evidence type="ECO:0000313" key="8">
    <source>
        <dbReference type="Proteomes" id="UP000035016"/>
    </source>
</evidence>
<dbReference type="EMBL" id="LN831790">
    <property type="protein sequence ID" value="CQR59627.1"/>
    <property type="molecule type" value="Genomic_DNA"/>
</dbReference>
<comment type="pathway">
    <text evidence="5">Nucleotide-sugar biosynthesis; GDP-L-fucose biosynthesis via de novo pathway; GDP-L-fucose from GDP-alpha-D-mannose: step 2/2.</text>
</comment>
<feature type="binding site" evidence="5">
    <location>
        <position position="277"/>
    </location>
    <ligand>
        <name>substrate</name>
    </ligand>
</feature>
<dbReference type="Proteomes" id="UP000035016">
    <property type="component" value="Chromosome Chromosome"/>
</dbReference>
<comment type="similarity">
    <text evidence="1 5">Belongs to the NAD(P)-dependent epimerase/dehydratase family. Fucose synthase subfamily.</text>
</comment>
<evidence type="ECO:0000313" key="7">
    <source>
        <dbReference type="EMBL" id="CQR59627.1"/>
    </source>
</evidence>
<evidence type="ECO:0000256" key="3">
    <source>
        <dbReference type="ARBA" id="ARBA00023002"/>
    </source>
</evidence>
<dbReference type="CDD" id="cd05239">
    <property type="entry name" value="GDP_FS_SDR_e"/>
    <property type="match status" value="1"/>
</dbReference>
<feature type="binding site" evidence="5">
    <location>
        <position position="195"/>
    </location>
    <ligand>
        <name>substrate</name>
    </ligand>
</feature>
<dbReference type="GO" id="GO:0016853">
    <property type="term" value="F:isomerase activity"/>
    <property type="evidence" value="ECO:0007669"/>
    <property type="project" value="UniProtKB-KW"/>
</dbReference>
<keyword evidence="5" id="KW-0511">Multifunctional enzyme</keyword>
<dbReference type="InterPro" id="IPR036291">
    <property type="entry name" value="NAD(P)-bd_dom_sf"/>
</dbReference>
<keyword evidence="4 5" id="KW-0413">Isomerase</keyword>
<feature type="binding site" evidence="5">
    <location>
        <begin position="171"/>
        <end position="174"/>
    </location>
    <ligand>
        <name>NADP(+)</name>
        <dbReference type="ChEBI" id="CHEBI:58349"/>
    </ligand>
</feature>
<protein>
    <recommendedName>
        <fullName evidence="5">GDP-L-fucose synthase</fullName>
        <ecNumber evidence="5">1.1.1.271</ecNumber>
    </recommendedName>
    <alternativeName>
        <fullName evidence="5">GDP-4-keto-6-deoxy-D-mannose-3,5-epimerase-4-reductase</fullName>
    </alternativeName>
</protein>
<proteinExistence type="inferred from homology"/>
<accession>A0A0F7VQC6</accession>
<evidence type="ECO:0000256" key="1">
    <source>
        <dbReference type="ARBA" id="ARBA00005959"/>
    </source>
</evidence>
<organism evidence="7 8">
    <name type="scientific">Streptomyces leeuwenhoekii</name>
    <dbReference type="NCBI Taxonomy" id="1437453"/>
    <lineage>
        <taxon>Bacteria</taxon>
        <taxon>Bacillati</taxon>
        <taxon>Actinomycetota</taxon>
        <taxon>Actinomycetes</taxon>
        <taxon>Kitasatosporales</taxon>
        <taxon>Streptomycetaceae</taxon>
        <taxon>Streptomyces</taxon>
    </lineage>
</organism>
<feature type="active site" description="Proton donor/acceptor" evidence="5">
    <location>
        <position position="144"/>
    </location>
</feature>
<feature type="site" description="Important for catalytic activity" evidence="5">
    <location>
        <position position="115"/>
    </location>
</feature>
<feature type="binding site" evidence="5">
    <location>
        <position position="217"/>
    </location>
    <ligand>
        <name>substrate</name>
    </ligand>
</feature>
<reference evidence="7 8" key="1">
    <citation type="submission" date="2015-02" db="EMBL/GenBank/DDBJ databases">
        <authorList>
            <person name="Gomez-Escribano P.J."/>
        </authorList>
    </citation>
    <scope>NUCLEOTIDE SEQUENCE [LARGE SCALE GENOMIC DNA]</scope>
    <source>
        <strain evidence="8">C34 (DSM 42122 / NRRL B-24963)</strain>
    </source>
</reference>
<feature type="site" description="Important for catalytic activity" evidence="5">
    <location>
        <position position="117"/>
    </location>
</feature>
<dbReference type="PANTHER" id="PTHR43238:SF1">
    <property type="entry name" value="GDP-L-FUCOSE SYNTHASE"/>
    <property type="match status" value="1"/>
</dbReference>
<dbReference type="InterPro" id="IPR001509">
    <property type="entry name" value="Epimerase_deHydtase"/>
</dbReference>
<dbReference type="GO" id="GO:0042351">
    <property type="term" value="P:'de novo' GDP-L-fucose biosynthetic process"/>
    <property type="evidence" value="ECO:0007669"/>
    <property type="project" value="UniProtKB-UniRule"/>
</dbReference>
<feature type="binding site" evidence="5">
    <location>
        <begin position="113"/>
        <end position="116"/>
    </location>
    <ligand>
        <name>NADP(+)</name>
        <dbReference type="ChEBI" id="CHEBI:58349"/>
    </ligand>
</feature>
<dbReference type="SUPFAM" id="SSF51735">
    <property type="entry name" value="NAD(P)-binding Rossmann-fold domains"/>
    <property type="match status" value="1"/>
</dbReference>
<dbReference type="HAMAP" id="MF_00956">
    <property type="entry name" value="GDP_fucose_synth"/>
    <property type="match status" value="1"/>
</dbReference>
<feature type="binding site" evidence="5">
    <location>
        <position position="187"/>
    </location>
    <ligand>
        <name>NADP(+)</name>
        <dbReference type="ChEBI" id="CHEBI:58349"/>
    </ligand>
</feature>
<comment type="function">
    <text evidence="5">Catalyzes the two-step NADP-dependent conversion of GDP-4-dehydro-6-deoxy-D-mannose to GDP-fucose, involving an epimerase and a reductase reaction.</text>
</comment>
<feature type="binding site" evidence="5">
    <location>
        <begin position="18"/>
        <end position="24"/>
    </location>
    <ligand>
        <name>NADP(+)</name>
        <dbReference type="ChEBI" id="CHEBI:58349"/>
    </ligand>
</feature>
<feature type="binding site" evidence="5">
    <location>
        <position position="148"/>
    </location>
    <ligand>
        <name>NADP(+)</name>
        <dbReference type="ChEBI" id="CHEBI:58349"/>
    </ligand>
</feature>
<sequence length="328" mass="35203">MSMRPPAPDLSATVLVAGASGLVGSAVVRRLRAEGFTSVVGIRSTDVDLADPGATLAYLASVRPDVVVDAAARVGGIAANAARPVEFLDDNLRIQTNLFAAAHAAGVDRLLFLGSSCIYPKHAPQPIPESALLTGPLEETNNAYAIAKIAGVIAVQSYRRQYGRRWICAMPTNVYGPGDTFHPTRSHVLPALIQRFHEARRTGAEEVVVWGTGTPRREFIHVDDLAAACVHLLAHYDDPSPVNVGVGEDITIADLARLVADTVGYTGRIVWDTSRPDGTPRKLLDVSRLRATGWRPEITLAQGLRSTVRWYMEHAASLTGQGRRPVPG</sequence>
<dbReference type="KEGG" id="sle:sle_01650"/>
<evidence type="ECO:0000256" key="4">
    <source>
        <dbReference type="ARBA" id="ARBA00023235"/>
    </source>
</evidence>
<feature type="binding site" evidence="5">
    <location>
        <position position="210"/>
    </location>
    <ligand>
        <name>substrate</name>
    </ligand>
</feature>
<feature type="domain" description="NAD-dependent epimerase/dehydratase" evidence="6">
    <location>
        <begin position="14"/>
        <end position="245"/>
    </location>
</feature>
<dbReference type="InterPro" id="IPR028614">
    <property type="entry name" value="GDP_fucose/colitose_synth"/>
</dbReference>
<evidence type="ECO:0000256" key="5">
    <source>
        <dbReference type="HAMAP-Rule" id="MF_00956"/>
    </source>
</evidence>
<dbReference type="Gene3D" id="3.90.25.10">
    <property type="entry name" value="UDP-galactose 4-epimerase, domain 1"/>
    <property type="match status" value="1"/>
</dbReference>
<keyword evidence="2 5" id="KW-0521">NADP</keyword>
<name>A0A0F7VQC6_STRLW</name>
<dbReference type="GO" id="GO:0050577">
    <property type="term" value="F:GDP-L-fucose synthase activity"/>
    <property type="evidence" value="ECO:0007669"/>
    <property type="project" value="UniProtKB-UniRule"/>
</dbReference>
<keyword evidence="3 5" id="KW-0560">Oxidoreductase</keyword>